<dbReference type="Proteomes" id="UP000829708">
    <property type="component" value="Chromosome"/>
</dbReference>
<accession>A0ABY4DB11</accession>
<dbReference type="EMBL" id="CP094929">
    <property type="protein sequence ID" value="UOM51466.1"/>
    <property type="molecule type" value="Genomic_DNA"/>
</dbReference>
<dbReference type="RefSeq" id="WP_244772829.1">
    <property type="nucleotide sequence ID" value="NZ_CP094929.1"/>
</dbReference>
<evidence type="ECO:0000313" key="1">
    <source>
        <dbReference type="EMBL" id="UOM51466.1"/>
    </source>
</evidence>
<keyword evidence="2" id="KW-1185">Reference proteome</keyword>
<name>A0ABY4DB11_9SPIR</name>
<evidence type="ECO:0008006" key="3">
    <source>
        <dbReference type="Google" id="ProtNLM"/>
    </source>
</evidence>
<reference evidence="2" key="1">
    <citation type="journal article" date="2024" name="J Bioinform Genom">
        <title>Complete genome sequence of the type strain bacterium Sphaerochaeta associata GLS2t (VKM B-2742)t.</title>
        <authorList>
            <person name="Troshina O.Y."/>
            <person name="Tepeeva A.N."/>
            <person name="Arzamasceva V.O."/>
            <person name="Whitman W.B."/>
            <person name="Varghese N."/>
            <person name="Shapiro N."/>
            <person name="Woyke T."/>
            <person name="Kripides N.C."/>
            <person name="Vasilenko O.V."/>
        </authorList>
    </citation>
    <scope>NUCLEOTIDE SEQUENCE [LARGE SCALE GENOMIC DNA]</scope>
    <source>
        <strain evidence="2">GLS2T</strain>
    </source>
</reference>
<protein>
    <recommendedName>
        <fullName evidence="3">ApeA N-terminal domain-containing protein</fullName>
    </recommendedName>
</protein>
<proteinExistence type="predicted"/>
<sequence>MGYKYWDYYLVLENDLIDTSRYVEFNKTNMNTYSIEFARIILTACAEIDMVFKEVCRQLTNTVCRNISNYREIILTHRPGFNFRERKISYTQEVVKPFEIWSTQHGNNPEWWRSYNSIKHERSGNFDRASLKNALASLAGLQIVLFELYKFTEGGDELLFEYRQIPKLILPEGRGTRMDGTGIYIRYPNDLN</sequence>
<gene>
    <name evidence="1" type="ORF">MUG09_01595</name>
</gene>
<organism evidence="1 2">
    <name type="scientific">Sphaerochaeta associata</name>
    <dbReference type="NCBI Taxonomy" id="1129264"/>
    <lineage>
        <taxon>Bacteria</taxon>
        <taxon>Pseudomonadati</taxon>
        <taxon>Spirochaetota</taxon>
        <taxon>Spirochaetia</taxon>
        <taxon>Spirochaetales</taxon>
        <taxon>Sphaerochaetaceae</taxon>
        <taxon>Sphaerochaeta</taxon>
    </lineage>
</organism>
<evidence type="ECO:0000313" key="2">
    <source>
        <dbReference type="Proteomes" id="UP000829708"/>
    </source>
</evidence>